<name>A0A7X9SLZ7_CLOBE</name>
<gene>
    <name evidence="1" type="ORF">HF849_06100</name>
</gene>
<dbReference type="Proteomes" id="UP000587880">
    <property type="component" value="Unassembled WGS sequence"/>
</dbReference>
<evidence type="ECO:0008006" key="3">
    <source>
        <dbReference type="Google" id="ProtNLM"/>
    </source>
</evidence>
<organism evidence="1 2">
    <name type="scientific">Clostridium beijerinckii</name>
    <name type="common">Clostridium MP</name>
    <dbReference type="NCBI Taxonomy" id="1520"/>
    <lineage>
        <taxon>Bacteria</taxon>
        <taxon>Bacillati</taxon>
        <taxon>Bacillota</taxon>
        <taxon>Clostridia</taxon>
        <taxon>Eubacteriales</taxon>
        <taxon>Clostridiaceae</taxon>
        <taxon>Clostridium</taxon>
    </lineage>
</organism>
<protein>
    <recommendedName>
        <fullName evidence="3">Phage major capsid protein</fullName>
    </recommendedName>
</protein>
<evidence type="ECO:0000313" key="2">
    <source>
        <dbReference type="Proteomes" id="UP000587880"/>
    </source>
</evidence>
<evidence type="ECO:0000313" key="1">
    <source>
        <dbReference type="EMBL" id="NMF04334.1"/>
    </source>
</evidence>
<dbReference type="AlphaFoldDB" id="A0A7X9SLZ7"/>
<proteinExistence type="predicted"/>
<dbReference type="RefSeq" id="WP_168981400.1">
    <property type="nucleotide sequence ID" value="NZ_JABAGD010000008.1"/>
</dbReference>
<comment type="caution">
    <text evidence="1">The sequence shown here is derived from an EMBL/GenBank/DDBJ whole genome shotgun (WGS) entry which is preliminary data.</text>
</comment>
<reference evidence="1 2" key="1">
    <citation type="submission" date="2020-04" db="EMBL/GenBank/DDBJ databases">
        <authorList>
            <person name="Hitch T.C.A."/>
            <person name="Wylensek D."/>
            <person name="Clavel T."/>
        </authorList>
    </citation>
    <scope>NUCLEOTIDE SEQUENCE [LARGE SCALE GENOMIC DNA]</scope>
    <source>
        <strain evidence="1 2">WB01_NA02</strain>
    </source>
</reference>
<sequence length="279" mass="30464">MAIIIPEIYSQMVTEKVKGLVKISNYATDLGEVGAFAQEGDSITFPQFCALGDAELLARGAEISTEELKQTSTKKEVKHYAKGVEILDVDALEGKGNFLENAIMQQARIFAKARDKECMADIDANAILKYSTASATSITPVELNGAFSLWGDEQDSESYEGIFINSRMLDSFLTMDGFVSTNVTYNTDGNGIVRNGVVGYYRGIPVILTDVGTYDTTANECKTIILKKGALGKKDKKNGVEIELERKAGFKKTNVYADEMFVIGLIQKDGVCIVRKTIA</sequence>
<accession>A0A7X9SLZ7</accession>
<dbReference type="EMBL" id="JABAGD010000008">
    <property type="protein sequence ID" value="NMF04334.1"/>
    <property type="molecule type" value="Genomic_DNA"/>
</dbReference>